<dbReference type="EMBL" id="JADIMY010000063">
    <property type="protein sequence ID" value="MBO8427495.1"/>
    <property type="molecule type" value="Genomic_DNA"/>
</dbReference>
<comment type="caution">
    <text evidence="1">The sequence shown here is derived from an EMBL/GenBank/DDBJ whole genome shotgun (WGS) entry which is preliminary data.</text>
</comment>
<gene>
    <name evidence="1" type="ORF">IAC58_02945</name>
</gene>
<reference evidence="1" key="1">
    <citation type="submission" date="2020-10" db="EMBL/GenBank/DDBJ databases">
        <authorList>
            <person name="Gilroy R."/>
        </authorList>
    </citation>
    <scope>NUCLEOTIDE SEQUENCE</scope>
    <source>
        <strain evidence="1">11159</strain>
    </source>
</reference>
<accession>A0A9D9DJW5</accession>
<evidence type="ECO:0000313" key="2">
    <source>
        <dbReference type="Proteomes" id="UP000823613"/>
    </source>
</evidence>
<protein>
    <submittedName>
        <fullName evidence="1">Uncharacterized protein</fullName>
    </submittedName>
</protein>
<reference evidence="1" key="2">
    <citation type="journal article" date="2021" name="PeerJ">
        <title>Extensive microbial diversity within the chicken gut microbiome revealed by metagenomics and culture.</title>
        <authorList>
            <person name="Gilroy R."/>
            <person name="Ravi A."/>
            <person name="Getino M."/>
            <person name="Pursley I."/>
            <person name="Horton D.L."/>
            <person name="Alikhan N.F."/>
            <person name="Baker D."/>
            <person name="Gharbi K."/>
            <person name="Hall N."/>
            <person name="Watson M."/>
            <person name="Adriaenssens E.M."/>
            <person name="Foster-Nyarko E."/>
            <person name="Jarju S."/>
            <person name="Secka A."/>
            <person name="Antonio M."/>
            <person name="Oren A."/>
            <person name="Chaudhuri R.R."/>
            <person name="La Ragione R."/>
            <person name="Hildebrand F."/>
            <person name="Pallen M.J."/>
        </authorList>
    </citation>
    <scope>NUCLEOTIDE SEQUENCE</scope>
    <source>
        <strain evidence="1">11159</strain>
    </source>
</reference>
<organism evidence="1 2">
    <name type="scientific">Candidatus Onthovivens merdipullorum</name>
    <dbReference type="NCBI Taxonomy" id="2840889"/>
    <lineage>
        <taxon>Bacteria</taxon>
        <taxon>Bacillati</taxon>
        <taxon>Bacillota</taxon>
        <taxon>Bacilli</taxon>
        <taxon>Bacillales</taxon>
        <taxon>Candidatus Onthovivens</taxon>
    </lineage>
</organism>
<dbReference type="AlphaFoldDB" id="A0A9D9DJW5"/>
<sequence length="173" mass="19307">MTDITFIEDSSSNYGHRTYVNAYSADATIAFAVDFTTAGEKCTKNAVLQANKIYIPINILDDVNSYLDDVALKLRDCKTLNIAGNGIMTLKKYGISQNECDEIVYNFLYKLIHDYGCSFIEIRSGGQTGFDESGIKASVMLGIKTICCLPKGWRYRALSGDISNEESFKQRFL</sequence>
<proteinExistence type="predicted"/>
<dbReference type="Proteomes" id="UP000823613">
    <property type="component" value="Unassembled WGS sequence"/>
</dbReference>
<dbReference type="Gene3D" id="3.40.50.450">
    <property type="match status" value="2"/>
</dbReference>
<evidence type="ECO:0000313" key="1">
    <source>
        <dbReference type="EMBL" id="MBO8427495.1"/>
    </source>
</evidence>
<name>A0A9D9DJW5_9BACL</name>